<evidence type="ECO:0000256" key="2">
    <source>
        <dbReference type="ARBA" id="ARBA00009997"/>
    </source>
</evidence>
<dbReference type="PANTHER" id="PTHR37311">
    <property type="entry name" value="2-PHOSPHOSULFOLACTATE PHOSPHATASE-RELATED"/>
    <property type="match status" value="1"/>
</dbReference>
<dbReference type="EMBL" id="JAEMWU010000001">
    <property type="protein sequence ID" value="MBN8205282.1"/>
    <property type="molecule type" value="Genomic_DNA"/>
</dbReference>
<keyword evidence="6" id="KW-0460">Magnesium</keyword>
<protein>
    <recommendedName>
        <fullName evidence="4">Probable 2-phosphosulfolactate phosphatase</fullName>
        <ecNumber evidence="3">3.1.3.71</ecNumber>
    </recommendedName>
</protein>
<evidence type="ECO:0000313" key="8">
    <source>
        <dbReference type="EMBL" id="MBN8205282.1"/>
    </source>
</evidence>
<evidence type="ECO:0000256" key="3">
    <source>
        <dbReference type="ARBA" id="ARBA00012953"/>
    </source>
</evidence>
<dbReference type="InterPro" id="IPR005238">
    <property type="entry name" value="ComB-like"/>
</dbReference>
<organism evidence="8 9">
    <name type="scientific">Microbacterium esteraromaticum</name>
    <dbReference type="NCBI Taxonomy" id="57043"/>
    <lineage>
        <taxon>Bacteria</taxon>
        <taxon>Bacillati</taxon>
        <taxon>Actinomycetota</taxon>
        <taxon>Actinomycetes</taxon>
        <taxon>Micrococcales</taxon>
        <taxon>Microbacteriaceae</taxon>
        <taxon>Microbacterium</taxon>
    </lineage>
</organism>
<reference evidence="8" key="1">
    <citation type="submission" date="2020-12" db="EMBL/GenBank/DDBJ databases">
        <title>PHA producing bacteria isolated from mangrove.</title>
        <authorList>
            <person name="Zheng W."/>
            <person name="Yu S."/>
            <person name="Huang Y."/>
        </authorList>
    </citation>
    <scope>NUCLEOTIDE SEQUENCE</scope>
    <source>
        <strain evidence="8">GN8-5</strain>
    </source>
</reference>
<dbReference type="RefSeq" id="WP_179409043.1">
    <property type="nucleotide sequence ID" value="NZ_JAEMWU010000001.1"/>
</dbReference>
<comment type="catalytic activity">
    <reaction evidence="7">
        <text>(2R)-O-phospho-3-sulfolactate + H2O = (2R)-3-sulfolactate + phosphate</text>
        <dbReference type="Rhea" id="RHEA:23416"/>
        <dbReference type="ChEBI" id="CHEBI:15377"/>
        <dbReference type="ChEBI" id="CHEBI:15597"/>
        <dbReference type="ChEBI" id="CHEBI:43474"/>
        <dbReference type="ChEBI" id="CHEBI:58738"/>
        <dbReference type="EC" id="3.1.3.71"/>
    </reaction>
</comment>
<comment type="caution">
    <text evidence="8">The sequence shown here is derived from an EMBL/GenBank/DDBJ whole genome shotgun (WGS) entry which is preliminary data.</text>
</comment>
<accession>A0A939ISL0</accession>
<evidence type="ECO:0000256" key="7">
    <source>
        <dbReference type="ARBA" id="ARBA00033711"/>
    </source>
</evidence>
<gene>
    <name evidence="8" type="ORF">JF543_04840</name>
</gene>
<comment type="cofactor">
    <cofactor evidence="1">
        <name>Mg(2+)</name>
        <dbReference type="ChEBI" id="CHEBI:18420"/>
    </cofactor>
</comment>
<comment type="similarity">
    <text evidence="2">Belongs to the ComB family.</text>
</comment>
<dbReference type="GO" id="GO:0000287">
    <property type="term" value="F:magnesium ion binding"/>
    <property type="evidence" value="ECO:0007669"/>
    <property type="project" value="InterPro"/>
</dbReference>
<dbReference type="EC" id="3.1.3.71" evidence="3"/>
<evidence type="ECO:0000256" key="5">
    <source>
        <dbReference type="ARBA" id="ARBA00022801"/>
    </source>
</evidence>
<dbReference type="Proteomes" id="UP000664385">
    <property type="component" value="Unassembled WGS sequence"/>
</dbReference>
<dbReference type="Gene3D" id="3.90.1560.10">
    <property type="entry name" value="ComB-like"/>
    <property type="match status" value="1"/>
</dbReference>
<sequence length="224" mass="23143">MPQPTSQTPLTQSSYQVRFEWGADGLARLAPADVVIVVDVLRFSSTMADAVAQAPIALERALAWSANGAQVAGAAARVAPVVLLGGIRNASATARAVMTLQERRGDRTSVSVVAAGERDADGRLRFAVEDQLGAGAVIAALSDLGIDHSSPEAAVSAESFRALRRGLRHLLIGSASGRELADGVASTERMLADGIRPATIEECAAADATETVPELQGGVFVPFA</sequence>
<keyword evidence="5" id="KW-0378">Hydrolase</keyword>
<evidence type="ECO:0000256" key="4">
    <source>
        <dbReference type="ARBA" id="ARBA00021948"/>
    </source>
</evidence>
<evidence type="ECO:0000313" key="9">
    <source>
        <dbReference type="Proteomes" id="UP000664385"/>
    </source>
</evidence>
<dbReference type="Pfam" id="PF04029">
    <property type="entry name" value="2-ph_phosp"/>
    <property type="match status" value="1"/>
</dbReference>
<name>A0A939ISL0_9MICO</name>
<evidence type="ECO:0000256" key="1">
    <source>
        <dbReference type="ARBA" id="ARBA00001946"/>
    </source>
</evidence>
<dbReference type="GO" id="GO:0050532">
    <property type="term" value="F:2-phosphosulfolactate phosphatase activity"/>
    <property type="evidence" value="ECO:0007669"/>
    <property type="project" value="UniProtKB-EC"/>
</dbReference>
<dbReference type="AlphaFoldDB" id="A0A939ISL0"/>
<dbReference type="PANTHER" id="PTHR37311:SF1">
    <property type="entry name" value="2-PHOSPHOSULFOLACTATE PHOSPHATASE-RELATED"/>
    <property type="match status" value="1"/>
</dbReference>
<proteinExistence type="inferred from homology"/>
<dbReference type="GO" id="GO:0050545">
    <property type="term" value="F:sulfopyruvate decarboxylase activity"/>
    <property type="evidence" value="ECO:0007669"/>
    <property type="project" value="TreeGrafter"/>
</dbReference>
<dbReference type="InterPro" id="IPR036702">
    <property type="entry name" value="ComB-like_sf"/>
</dbReference>
<evidence type="ECO:0000256" key="6">
    <source>
        <dbReference type="ARBA" id="ARBA00022842"/>
    </source>
</evidence>
<dbReference type="SUPFAM" id="SSF142823">
    <property type="entry name" value="ComB-like"/>
    <property type="match status" value="1"/>
</dbReference>